<dbReference type="SUPFAM" id="SSF117396">
    <property type="entry name" value="TM1631-like"/>
    <property type="match status" value="1"/>
</dbReference>
<dbReference type="PANTHER" id="PTHR30348">
    <property type="entry name" value="UNCHARACTERIZED PROTEIN YECE"/>
    <property type="match status" value="1"/>
</dbReference>
<reference evidence="1 2" key="1">
    <citation type="submission" date="2016-09" db="EMBL/GenBank/DDBJ databases">
        <title>Rhizobium sp. nov., a novel species isolated from the rice rhizosphere.</title>
        <authorList>
            <person name="Zhao J."/>
            <person name="Zhang X."/>
        </authorList>
    </citation>
    <scope>NUCLEOTIDE SEQUENCE [LARGE SCALE GENOMIC DNA]</scope>
    <source>
        <strain evidence="1 2">1.7048</strain>
    </source>
</reference>
<organism evidence="1 2">
    <name type="scientific">Xaviernesmea oryzae</name>
    <dbReference type="NCBI Taxonomy" id="464029"/>
    <lineage>
        <taxon>Bacteria</taxon>
        <taxon>Pseudomonadati</taxon>
        <taxon>Pseudomonadota</taxon>
        <taxon>Alphaproteobacteria</taxon>
        <taxon>Hyphomicrobiales</taxon>
        <taxon>Rhizobiaceae</taxon>
        <taxon>Rhizobium/Agrobacterium group</taxon>
        <taxon>Xaviernesmea</taxon>
    </lineage>
</organism>
<dbReference type="Proteomes" id="UP000186364">
    <property type="component" value="Unassembled WGS sequence"/>
</dbReference>
<dbReference type="PANTHER" id="PTHR30348:SF4">
    <property type="entry name" value="DUF72 DOMAIN-CONTAINING PROTEIN"/>
    <property type="match status" value="1"/>
</dbReference>
<name>A0A1Q9AUP7_9HYPH</name>
<dbReference type="AlphaFoldDB" id="A0A1Q9AUP7"/>
<dbReference type="InterPro" id="IPR036520">
    <property type="entry name" value="UPF0759_sf"/>
</dbReference>
<protein>
    <recommendedName>
        <fullName evidence="3">DUF72 domain-containing protein</fullName>
    </recommendedName>
</protein>
<dbReference type="RefSeq" id="WP_075628506.1">
    <property type="nucleotide sequence ID" value="NZ_FOAM01000004.1"/>
</dbReference>
<dbReference type="Gene3D" id="3.20.20.410">
    <property type="entry name" value="Protein of unknown function UPF0759"/>
    <property type="match status" value="1"/>
</dbReference>
<gene>
    <name evidence="1" type="ORF">BJF93_04445</name>
</gene>
<dbReference type="Pfam" id="PF01904">
    <property type="entry name" value="DUF72"/>
    <property type="match status" value="1"/>
</dbReference>
<evidence type="ECO:0008006" key="3">
    <source>
        <dbReference type="Google" id="ProtNLM"/>
    </source>
</evidence>
<proteinExistence type="predicted"/>
<dbReference type="InterPro" id="IPR002763">
    <property type="entry name" value="DUF72"/>
</dbReference>
<keyword evidence="2" id="KW-1185">Reference proteome</keyword>
<sequence length="294" mass="33056">MGKSRIRIGLSGWTYPPWRGGFYPKGLRQADELAYAASRFDALEINSTFYGLKRPDTFKRWRDSVPEGFPLAVKAPKYITHDLRLAHAATPLANFLASGLLALGSSLGPILWQLPPSLAFDEGRMEAFLALLPQTDEEALALAKAHDDHVAGHVFLDPVGLGPIRHAIEVRHESFRVPAFIRLLRRFNVALVIADAPTFPLIVDRTADFIYVRLHGDKELYVSGYDETALDCWSARLDAWAESEEHDPQRLISAPTSRQRLPPTDIFVFFDNTLREHRAPVDALMLKGKMMKDL</sequence>
<evidence type="ECO:0000313" key="2">
    <source>
        <dbReference type="Proteomes" id="UP000186364"/>
    </source>
</evidence>
<evidence type="ECO:0000313" key="1">
    <source>
        <dbReference type="EMBL" id="OLP59162.1"/>
    </source>
</evidence>
<dbReference type="OrthoDB" id="9780310at2"/>
<dbReference type="EMBL" id="MKIP01000053">
    <property type="protein sequence ID" value="OLP59162.1"/>
    <property type="molecule type" value="Genomic_DNA"/>
</dbReference>
<comment type="caution">
    <text evidence="1">The sequence shown here is derived from an EMBL/GenBank/DDBJ whole genome shotgun (WGS) entry which is preliminary data.</text>
</comment>
<accession>A0A1Q9AUP7</accession>